<protein>
    <submittedName>
        <fullName evidence="1">Amino acid transporter</fullName>
    </submittedName>
</protein>
<name>A0A4U0RUY3_9ACTN</name>
<proteinExistence type="predicted"/>
<accession>A0A4U0RUY3</accession>
<evidence type="ECO:0000313" key="1">
    <source>
        <dbReference type="EMBL" id="TJZ99312.1"/>
    </source>
</evidence>
<organism evidence="1 2">
    <name type="scientific">Actinacidiphila oryziradicis</name>
    <dbReference type="NCBI Taxonomy" id="2571141"/>
    <lineage>
        <taxon>Bacteria</taxon>
        <taxon>Bacillati</taxon>
        <taxon>Actinomycetota</taxon>
        <taxon>Actinomycetes</taxon>
        <taxon>Kitasatosporales</taxon>
        <taxon>Streptomycetaceae</taxon>
        <taxon>Actinacidiphila</taxon>
    </lineage>
</organism>
<dbReference type="Gene3D" id="3.30.460.40">
    <property type="match status" value="1"/>
</dbReference>
<comment type="caution">
    <text evidence="1">The sequence shown here is derived from an EMBL/GenBank/DDBJ whole genome shotgun (WGS) entry which is preliminary data.</text>
</comment>
<dbReference type="AlphaFoldDB" id="A0A4U0RUY3"/>
<dbReference type="OrthoDB" id="9800567at2"/>
<keyword evidence="2" id="KW-1185">Reference proteome</keyword>
<sequence>MMTAEDVLSILAVLRKADVDTWIGGGWGIDALVGEQTRQHRDLDLMHRENQESAAVAALADAGFVETLDGRPVRFVVTDPAGREIDLHPLAFAADGSAVQASPDPQRPFVYPASCFVTGTIREATVPCLSAQQQVYFHQGYEPADDDRHDMARLRQVFGIATHF</sequence>
<reference evidence="1 2" key="1">
    <citation type="submission" date="2019-04" db="EMBL/GenBank/DDBJ databases">
        <title>Streptomyces oryziradicis sp. nov., a novel actinomycete isolated from rhizosphere soil of rice (Oryza sativa L.).</title>
        <authorList>
            <person name="Li C."/>
        </authorList>
    </citation>
    <scope>NUCLEOTIDE SEQUENCE [LARGE SCALE GENOMIC DNA]</scope>
    <source>
        <strain evidence="1 2">NEAU-C40</strain>
    </source>
</reference>
<dbReference type="EMBL" id="SUMC01000111">
    <property type="protein sequence ID" value="TJZ99312.1"/>
    <property type="molecule type" value="Genomic_DNA"/>
</dbReference>
<dbReference type="Pfam" id="PF10706">
    <property type="entry name" value="Aminoglyc_resit"/>
    <property type="match status" value="1"/>
</dbReference>
<dbReference type="Proteomes" id="UP000305778">
    <property type="component" value="Unassembled WGS sequence"/>
</dbReference>
<evidence type="ECO:0000313" key="2">
    <source>
        <dbReference type="Proteomes" id="UP000305778"/>
    </source>
</evidence>
<dbReference type="InterPro" id="IPR019646">
    <property type="entry name" value="Aminoglyc_AdlTrfase"/>
</dbReference>
<gene>
    <name evidence="1" type="ORF">FCI23_46355</name>
</gene>